<protein>
    <submittedName>
        <fullName evidence="1">Uncharacterized protein</fullName>
    </submittedName>
</protein>
<evidence type="ECO:0000313" key="2">
    <source>
        <dbReference type="Proteomes" id="UP001200642"/>
    </source>
</evidence>
<accession>A0AAE3JPE9</accession>
<dbReference type="Proteomes" id="UP001200642">
    <property type="component" value="Unassembled WGS sequence"/>
</dbReference>
<keyword evidence="2" id="KW-1185">Reference proteome</keyword>
<dbReference type="AlphaFoldDB" id="A0AAE3JPE9"/>
<name>A0AAE3JPE9_9FLAO</name>
<evidence type="ECO:0000313" key="1">
    <source>
        <dbReference type="EMBL" id="MCG2462045.1"/>
    </source>
</evidence>
<proteinExistence type="predicted"/>
<reference evidence="1" key="1">
    <citation type="submission" date="2023-02" db="EMBL/GenBank/DDBJ databases">
        <title>Genome of Flavobacteriaceae gen. nov. sp. strain F89.</title>
        <authorList>
            <person name="Wang Y."/>
        </authorList>
    </citation>
    <scope>NUCLEOTIDE SEQUENCE</scope>
    <source>
        <strain evidence="1">F89</strain>
    </source>
</reference>
<organism evidence="1 2">
    <name type="scientific">Cerina litoralis</name>
    <dbReference type="NCBI Taxonomy" id="2874477"/>
    <lineage>
        <taxon>Bacteria</taxon>
        <taxon>Pseudomonadati</taxon>
        <taxon>Bacteroidota</taxon>
        <taxon>Flavobacteriia</taxon>
        <taxon>Flavobacteriales</taxon>
        <taxon>Flavobacteriaceae</taxon>
        <taxon>Cerina</taxon>
    </lineage>
</organism>
<dbReference type="EMBL" id="JAIRBC010000024">
    <property type="protein sequence ID" value="MCG2462045.1"/>
    <property type="molecule type" value="Genomic_DNA"/>
</dbReference>
<dbReference type="RefSeq" id="WP_317903187.1">
    <property type="nucleotide sequence ID" value="NZ_JAIRBC010000024.1"/>
</dbReference>
<comment type="caution">
    <text evidence="1">The sequence shown here is derived from an EMBL/GenBank/DDBJ whole genome shotgun (WGS) entry which is preliminary data.</text>
</comment>
<gene>
    <name evidence="1" type="ORF">K8352_14895</name>
</gene>
<sequence>MKRSIECLPENLSKNGLDGSKDPKDKIMICEMDEIMYYIDWFFSKTDKINMNHSSYGLKHIVERGIGKYVSNGELIAAMILSGYRYKAIDINCVFNVKVRRAKRFNNPFSVRCTPPYI</sequence>